<keyword evidence="6" id="KW-0675">Receptor</keyword>
<sequence>MRLIQIILCYCCVFTGHFSNGSSIHSSEIKSRLINHTVIVIFSDLVDNQVAKRSIDNGSPLIVINGDQRRKQIEGYLPSYSTYILRFESMYKLVSLILGFMRSSIWNIKSPIFILDISKAMHDNRNAGRVLDFLGSLDNLKSYYVCYDDKRDSTIVYTLNPYTQYAPPPWNRVKSANANNNPKTKATMYSLQYPKDLKNNYENICFDKTQYLDDHQIKLLARAISLNSSKQNEQENINEVLKYFDKFKDYGLTSLPDYMKVKASIHVLKKYFGSDFIKYGFDGDLYNRQYDANSFRTQLADTNPDFTDFVTEYHETHYSILTKKTDYLTVVTEISINFQFIFITLFVLILIAVIIVMNNKLNVIEGIMNIVSMSLSMGIISPMGRLSMRIIYFFGFLFIFIVMPEFQGQISSILSQPARRNVETLKDLFDNKYHVFFDGLLEKDMINEKLWATKEDQKYLHPSSGAELAKCALKAQQNSTIACIDNTATQLLFALKLKNLHLSKEIVFKKYYVFWTRKNWALKDKIDRVRSIPVETGLIYHHTEEIEKNRWEKIEKIQKIKEAENYELIDFDNLVFYFIVIAATVLWSLVIFGIELIVYHSHSKYVRQEKARLLFIKRLRAQPRIIFFPGRIVLSNSRE</sequence>
<feature type="transmembrane region" description="Helical" evidence="8">
    <location>
        <begin position="363"/>
        <end position="380"/>
    </location>
</feature>
<dbReference type="PANTHER" id="PTHR42643:SF24">
    <property type="entry name" value="IONOTROPIC RECEPTOR 60A"/>
    <property type="match status" value="1"/>
</dbReference>
<evidence type="ECO:0000256" key="8">
    <source>
        <dbReference type="SAM" id="Phobius"/>
    </source>
</evidence>
<evidence type="ECO:0000256" key="4">
    <source>
        <dbReference type="ARBA" id="ARBA00022989"/>
    </source>
</evidence>
<keyword evidence="2" id="KW-1003">Cell membrane</keyword>
<feature type="transmembrane region" description="Helical" evidence="8">
    <location>
        <begin position="574"/>
        <end position="599"/>
    </location>
</feature>
<keyword evidence="10" id="KW-1185">Reference proteome</keyword>
<proteinExistence type="predicted"/>
<keyword evidence="5 8" id="KW-0472">Membrane</keyword>
<feature type="transmembrane region" description="Helical" evidence="8">
    <location>
        <begin position="386"/>
        <end position="403"/>
    </location>
</feature>
<dbReference type="OrthoDB" id="10313116at2759"/>
<evidence type="ECO:0000256" key="5">
    <source>
        <dbReference type="ARBA" id="ARBA00023136"/>
    </source>
</evidence>
<accession>A0A8J2EN28</accession>
<reference evidence="9" key="1">
    <citation type="submission" date="2021-04" db="EMBL/GenBank/DDBJ databases">
        <authorList>
            <person name="Chebbi M.A.C M."/>
        </authorList>
    </citation>
    <scope>NUCLEOTIDE SEQUENCE</scope>
</reference>
<evidence type="ECO:0000256" key="3">
    <source>
        <dbReference type="ARBA" id="ARBA00022692"/>
    </source>
</evidence>
<keyword evidence="7" id="KW-0325">Glycoprotein</keyword>
<organism evidence="9 10">
    <name type="scientific">Cotesia congregata</name>
    <name type="common">Parasitoid wasp</name>
    <name type="synonym">Apanteles congregatus</name>
    <dbReference type="NCBI Taxonomy" id="51543"/>
    <lineage>
        <taxon>Eukaryota</taxon>
        <taxon>Metazoa</taxon>
        <taxon>Ecdysozoa</taxon>
        <taxon>Arthropoda</taxon>
        <taxon>Hexapoda</taxon>
        <taxon>Insecta</taxon>
        <taxon>Pterygota</taxon>
        <taxon>Neoptera</taxon>
        <taxon>Endopterygota</taxon>
        <taxon>Hymenoptera</taxon>
        <taxon>Apocrita</taxon>
        <taxon>Ichneumonoidea</taxon>
        <taxon>Braconidae</taxon>
        <taxon>Microgastrinae</taxon>
        <taxon>Cotesia</taxon>
    </lineage>
</organism>
<gene>
    <name evidence="9" type="ORF">HICCMSTLAB_LOCUS1268</name>
</gene>
<dbReference type="Proteomes" id="UP000786811">
    <property type="component" value="Unassembled WGS sequence"/>
</dbReference>
<dbReference type="SUPFAM" id="SSF53850">
    <property type="entry name" value="Periplasmic binding protein-like II"/>
    <property type="match status" value="1"/>
</dbReference>
<keyword evidence="3 8" id="KW-0812">Transmembrane</keyword>
<dbReference type="EMBL" id="CAJNRD030001116">
    <property type="protein sequence ID" value="CAG5075105.1"/>
    <property type="molecule type" value="Genomic_DNA"/>
</dbReference>
<protein>
    <submittedName>
        <fullName evidence="9">Uncharacterized protein</fullName>
    </submittedName>
</protein>
<evidence type="ECO:0000256" key="7">
    <source>
        <dbReference type="ARBA" id="ARBA00023180"/>
    </source>
</evidence>
<evidence type="ECO:0000256" key="2">
    <source>
        <dbReference type="ARBA" id="ARBA00022475"/>
    </source>
</evidence>
<comment type="subcellular location">
    <subcellularLocation>
        <location evidence="1">Cell membrane</location>
        <topology evidence="1">Multi-pass membrane protein</topology>
    </subcellularLocation>
</comment>
<dbReference type="GO" id="GO:0005886">
    <property type="term" value="C:plasma membrane"/>
    <property type="evidence" value="ECO:0007669"/>
    <property type="project" value="UniProtKB-SubCell"/>
</dbReference>
<evidence type="ECO:0000313" key="10">
    <source>
        <dbReference type="Proteomes" id="UP000786811"/>
    </source>
</evidence>
<feature type="transmembrane region" description="Helical" evidence="8">
    <location>
        <begin position="336"/>
        <end position="356"/>
    </location>
</feature>
<evidence type="ECO:0000313" key="9">
    <source>
        <dbReference type="EMBL" id="CAG5075105.1"/>
    </source>
</evidence>
<dbReference type="AlphaFoldDB" id="A0A8J2EN28"/>
<dbReference type="InterPro" id="IPR052192">
    <property type="entry name" value="Insect_Ionotropic_Sensory_Rcpt"/>
</dbReference>
<dbReference type="PANTHER" id="PTHR42643">
    <property type="entry name" value="IONOTROPIC RECEPTOR 20A-RELATED"/>
    <property type="match status" value="1"/>
</dbReference>
<evidence type="ECO:0000256" key="6">
    <source>
        <dbReference type="ARBA" id="ARBA00023170"/>
    </source>
</evidence>
<comment type="caution">
    <text evidence="9">The sequence shown here is derived from an EMBL/GenBank/DDBJ whole genome shotgun (WGS) entry which is preliminary data.</text>
</comment>
<evidence type="ECO:0000256" key="1">
    <source>
        <dbReference type="ARBA" id="ARBA00004651"/>
    </source>
</evidence>
<keyword evidence="4 8" id="KW-1133">Transmembrane helix</keyword>
<name>A0A8J2EN28_COTCN</name>